<dbReference type="OrthoDB" id="69964at2759"/>
<dbReference type="Pfam" id="PF00501">
    <property type="entry name" value="AMP-binding"/>
    <property type="match status" value="2"/>
</dbReference>
<dbReference type="PANTHER" id="PTHR22754">
    <property type="entry name" value="DISCO-INTERACTING PROTEIN 2 DIP2 -RELATED"/>
    <property type="match status" value="1"/>
</dbReference>
<evidence type="ECO:0000256" key="1">
    <source>
        <dbReference type="SAM" id="MobiDB-lite"/>
    </source>
</evidence>
<sequence>MADFNPELQAMLDDLQRELEDGDITEKGYQKRRTLLLTQHPPGQQPPRTGLRIHSPDSFKYGSSDGHRATAYASMTGGRDSDITSPFSPTHGSESVGSPPANLDATPAGLLRPGGPIAERSVLAQRDSLFLTPASDGPTRSGTLASGDYAFNPDDQEHQQQQQDDQFHMHQPPPQDAHAFFSDFAGPQLYDHHLSGDSYGAPQRYSSGDAFSPTAAMAPPMLTASDLPPPESLEYQLPLEPREVPFAIYDPHDNNTAMSGFDNMAAVLRHRGRTTAKVPAYWVLDSKGKEIASITWDKLASRAEKVAQVIRDKSSLYRGDRVALVYRDSEVIDFAIALMGCFIAGVVAVPINDLQNYERLNYILTATQAHLALTTDNNLKAFQRDITAQKLTWPKGVEWWKTNEFGSYHAKKKDEVPALTVPDLAYIEFSRAPTGDLRGVVLSHRTIMHQMACLTAVVSTVPGGRPGDTFNPSLRDKNGRRIGGGGGSEILLSYLDPRQGIGMILGVLLTVYGGHTTVWFDHKAVDLPGLYAHLITKYKATIMVADYPGLKRAAFNYQQDPMTTRNFKKGTEPNFQAVKLCLIDTLTVDGEFHEVLADRWLRPLRNPRARDVVAPMLCLPEHGGMVISVRDWLGGEERMGVSLTLERESEPSTSDGEEGDKLPANGFGSLLGGGTTAASTTAAARASREINEVLLDREALKTNEVVVTAYGEDVAKRAAAEPGMVRVAAFGYPIPDATLAVVDPETGLLASPHSVGEIWVDSPSLSGGFWAQPKNTELIFHARPYKFEAGEPTPTAVEPEFLRTGLLGTVIEGKVFVLGLYEDRIRQRVEWVEHGHEVAEYRYFFVQHMVVSIVKNVPKIYDCSAFDVFVNDEHLPVVVLESAAASTAPLTSGGPPRQPDTALLDSLAERTMEVLVQEHHLRLYCVMVTPPNSLPRVVKNGRREIGNMLCRREFDMGNLPCVHVRFGVEHAVLNLPIGIDPLGGIWSAAASESRAEVLAPADRQYSGIDRREVVMDDRTSTPLNNFACITDLIQWRVARQPDELAYCTIDGRGREGKGITWRKLDARVAAVAVFLRNKVKLRPGDHAIVMYTHSEDFVLAVHACINLGAVVIPVAPLDQNRLNEDVPAFLHIVADYTAKAVLVNNDVDHLLKLKPVASHIKQSAHILKIAVPSVHNTSKPPKQNSGLRDLGLTVDPAWVRPGYPVVVWTYWTPDQRRIAVQLGHDTLMGMCKVQKETCQMTSSRPVLGCVRSTTGLGFIHTCLMGIYVGTPTYLLSPVEFAQNPMSLFVTLSRYKIKDTYATPQMLDHAMAAMPAKGFAMHELKNMMITADGRPRVDVFQKVRLHFAAVGLDRTAINTVYSHVLNPMIASRSYMCIEPIELWLDSKALRRGLVVPIDPDSDPRALLVQDSGMVPVSTQIAIVNPESRALCLDGEYGEIWVDSEACVKSFYGSKDAFDAERFDGRTVDGDPTVSFIRTGDLGFLHNVSRPIGPGGALVDMQVLFVLGSIGETFEINGLSHFPMDIENSVERSHRNIVAGGCAVFQAGGLVVVLVEVSRKPYLASIVPVIVNAILNEHQIIVDIVAFVSRGDFPRSRLGEKQRGKILAGWVTRKLRTLAQFAIRDLDPAAMGDEAVGNDSNRASTGSTRSSGAPAAAAAAATASGLRNPQILEQEELQWQMDAMAGGSPSTGADAGVGVALDGRAELEGGVYVHGDEQGSISSAKQMMVDYMTMTDARDQSSGLLKLSQNLGPNFSGESAALHLVLSLLAPYLLANGERCSDRRVSKCTRDEVSLSERFMLLYMSTLLKAAVTEGLPSDVIHVMNAKPSRRLVKLNLVENEAFMAPVAAHMTAATQLLESRWMNAQDLETDVSFQLPGLDSLLAETADQQQADEPFRFNPCSRVVSFSPDEFPDVSKLEKNPVEYKTGNLVAFEDWVHKHLDSWLDRFGHEELTCRRIKRAMETYHDVAKVSYANHPDGISAMILTVTQLWIACDKSATKLHPLLLEWDHDIPTDFFQDLVLKLHRDMRRLYDCERYLKLAIGKSDSFSVQFAQASPEHQDLLSRIRSHTQQMQSNKVEELRRCLQDHAHLMEEYASRTCDQDAADVDHMEMLLQVSMQKRG</sequence>
<feature type="region of interest" description="Disordered" evidence="1">
    <location>
        <begin position="36"/>
        <end position="114"/>
    </location>
</feature>
<proteinExistence type="predicted"/>
<feature type="region of interest" description="Disordered" evidence="1">
    <location>
        <begin position="131"/>
        <end position="181"/>
    </location>
</feature>
<comment type="caution">
    <text evidence="3">The sequence shown here is derived from an EMBL/GenBank/DDBJ whole genome shotgun (WGS) entry which is preliminary data.</text>
</comment>
<feature type="region of interest" description="Disordered" evidence="1">
    <location>
        <begin position="193"/>
        <end position="212"/>
    </location>
</feature>
<feature type="compositionally biased region" description="Low complexity" evidence="1">
    <location>
        <begin position="1641"/>
        <end position="1657"/>
    </location>
</feature>
<protein>
    <submittedName>
        <fullName evidence="3">AMP-binding domain-containing protein</fullName>
    </submittedName>
</protein>
<reference evidence="3 4" key="1">
    <citation type="journal article" date="2020" name="G3 (Bethesda)">
        <title>Genetic Underpinnings of Host Manipulation by Ophiocordyceps as Revealed by Comparative Transcriptomics.</title>
        <authorList>
            <person name="Will I."/>
            <person name="Das B."/>
            <person name="Trinh T."/>
            <person name="Brachmann A."/>
            <person name="Ohm R.A."/>
            <person name="de Bekker C."/>
        </authorList>
    </citation>
    <scope>NUCLEOTIDE SEQUENCE [LARGE SCALE GENOMIC DNA]</scope>
    <source>
        <strain evidence="3 4">EC05</strain>
    </source>
</reference>
<dbReference type="PANTHER" id="PTHR22754:SF32">
    <property type="entry name" value="DISCO-INTERACTING PROTEIN 2"/>
    <property type="match status" value="1"/>
</dbReference>
<feature type="compositionally biased region" description="Polar residues" evidence="1">
    <location>
        <begin position="83"/>
        <end position="96"/>
    </location>
</feature>
<feature type="domain" description="DMAP1-binding" evidence="2">
    <location>
        <begin position="1"/>
        <end position="96"/>
    </location>
</feature>
<dbReference type="SMART" id="SM01137">
    <property type="entry name" value="DMAP_binding"/>
    <property type="match status" value="1"/>
</dbReference>
<evidence type="ECO:0000313" key="4">
    <source>
        <dbReference type="Proteomes" id="UP000562929"/>
    </source>
</evidence>
<dbReference type="Proteomes" id="UP000562929">
    <property type="component" value="Unassembled WGS sequence"/>
</dbReference>
<name>A0A8H4Q0P6_9HYPO</name>
<feature type="region of interest" description="Disordered" evidence="1">
    <location>
        <begin position="1630"/>
        <end position="1657"/>
    </location>
</feature>
<dbReference type="InterPro" id="IPR000873">
    <property type="entry name" value="AMP-dep_synth/lig_dom"/>
</dbReference>
<dbReference type="InterPro" id="IPR042099">
    <property type="entry name" value="ANL_N_sf"/>
</dbReference>
<dbReference type="Pfam" id="PF06464">
    <property type="entry name" value="DMAP_binding"/>
    <property type="match status" value="1"/>
</dbReference>
<gene>
    <name evidence="3" type="ORF">GQ602_007064</name>
</gene>
<dbReference type="GO" id="GO:0005829">
    <property type="term" value="C:cytosol"/>
    <property type="evidence" value="ECO:0007669"/>
    <property type="project" value="TreeGrafter"/>
</dbReference>
<dbReference type="PROSITE" id="PS51912">
    <property type="entry name" value="DMAP1_BIND"/>
    <property type="match status" value="1"/>
</dbReference>
<evidence type="ECO:0000313" key="3">
    <source>
        <dbReference type="EMBL" id="KAF4580927.1"/>
    </source>
</evidence>
<evidence type="ECO:0000259" key="2">
    <source>
        <dbReference type="PROSITE" id="PS51912"/>
    </source>
</evidence>
<dbReference type="InterPro" id="IPR045851">
    <property type="entry name" value="AMP-bd_C_sf"/>
</dbReference>
<accession>A0A8H4Q0P6</accession>
<dbReference type="EMBL" id="JAACLJ010000009">
    <property type="protein sequence ID" value="KAF4580927.1"/>
    <property type="molecule type" value="Genomic_DNA"/>
</dbReference>
<dbReference type="InterPro" id="IPR010506">
    <property type="entry name" value="DMAP1-bd"/>
</dbReference>
<dbReference type="InterPro" id="IPR025110">
    <property type="entry name" value="AMP-bd_C"/>
</dbReference>
<dbReference type="Pfam" id="PF24919">
    <property type="entry name" value="Mug62"/>
    <property type="match status" value="1"/>
</dbReference>
<dbReference type="Pfam" id="PF23024">
    <property type="entry name" value="AMP-dom_DIP2-like"/>
    <property type="match status" value="1"/>
</dbReference>
<keyword evidence="4" id="KW-1185">Reference proteome</keyword>
<dbReference type="SUPFAM" id="SSF56801">
    <property type="entry name" value="Acetyl-CoA synthetase-like"/>
    <property type="match status" value="2"/>
</dbReference>
<dbReference type="Gene3D" id="3.40.50.980">
    <property type="match status" value="1"/>
</dbReference>
<dbReference type="Gene3D" id="3.40.50.12780">
    <property type="entry name" value="N-terminal domain of ligase-like"/>
    <property type="match status" value="3"/>
</dbReference>
<organism evidence="3 4">
    <name type="scientific">Ophiocordyceps camponoti-floridani</name>
    <dbReference type="NCBI Taxonomy" id="2030778"/>
    <lineage>
        <taxon>Eukaryota</taxon>
        <taxon>Fungi</taxon>
        <taxon>Dikarya</taxon>
        <taxon>Ascomycota</taxon>
        <taxon>Pezizomycotina</taxon>
        <taxon>Sordariomycetes</taxon>
        <taxon>Hypocreomycetidae</taxon>
        <taxon>Hypocreales</taxon>
        <taxon>Ophiocordycipitaceae</taxon>
        <taxon>Ophiocordyceps</taxon>
    </lineage>
</organism>
<dbReference type="InterPro" id="IPR056881">
    <property type="entry name" value="Mug62_dom"/>
</dbReference>
<dbReference type="Gene3D" id="3.30.300.30">
    <property type="match status" value="1"/>
</dbReference>